<dbReference type="InterPro" id="IPR021457">
    <property type="entry name" value="DUF3108"/>
</dbReference>
<dbReference type="EMBL" id="DTQM01000256">
    <property type="protein sequence ID" value="HGC44217.1"/>
    <property type="molecule type" value="Genomic_DNA"/>
</dbReference>
<evidence type="ECO:0000313" key="2">
    <source>
        <dbReference type="EMBL" id="HGC44217.1"/>
    </source>
</evidence>
<sequence>MNHRTLALLLGLVPLALGAVPPPALAQSGAGPATPGAEATTVDADYAFYTAGLNTGDLSAAIDLSPSGYRMKFNFHTAGLFSAFIHGQNETVVEGRWQGLNAVPERYDSVGLWSGQKWETAIDYADLEPFTRVLTPPREPDRDPVTPAQARQTLDSLSAMALLVRRVQLTGSCDGTARLFDGRRLMELTAHTVGNEDVPRSSRSPYWGTAQRCDFEGLLIGGFEHDKEESSTRRPKRGSAWFAAIAPGAPPMPIRMDFETLWFGTASMYLTAFHPQKSALVAGTPR</sequence>
<name>A0A8J4M7N2_9PROT</name>
<gene>
    <name evidence="2" type="ORF">ENY07_13510</name>
</gene>
<dbReference type="AlphaFoldDB" id="A0A8J4M7N2"/>
<evidence type="ECO:0000256" key="1">
    <source>
        <dbReference type="SAM" id="SignalP"/>
    </source>
</evidence>
<accession>A0A8J4M7N2</accession>
<dbReference type="Pfam" id="PF11306">
    <property type="entry name" value="DUF3108"/>
    <property type="match status" value="1"/>
</dbReference>
<feature type="signal peptide" evidence="1">
    <location>
        <begin position="1"/>
        <end position="26"/>
    </location>
</feature>
<comment type="caution">
    <text evidence="2">The sequence shown here is derived from an EMBL/GenBank/DDBJ whole genome shotgun (WGS) entry which is preliminary data.</text>
</comment>
<protein>
    <submittedName>
        <fullName evidence="2">DUF3108 domain-containing protein</fullName>
    </submittedName>
</protein>
<keyword evidence="1" id="KW-0732">Signal</keyword>
<proteinExistence type="predicted"/>
<organism evidence="2">
    <name type="scientific">Acidicaldus sp</name>
    <dbReference type="NCBI Taxonomy" id="1872105"/>
    <lineage>
        <taxon>Bacteria</taxon>
        <taxon>Pseudomonadati</taxon>
        <taxon>Pseudomonadota</taxon>
        <taxon>Alphaproteobacteria</taxon>
        <taxon>Acetobacterales</taxon>
        <taxon>Acetobacteraceae</taxon>
        <taxon>Acidicaldus</taxon>
    </lineage>
</organism>
<reference evidence="2" key="1">
    <citation type="journal article" date="2020" name="mSystems">
        <title>Genome- and Community-Level Interaction Insights into Carbon Utilization and Element Cycling Functions of Hydrothermarchaeota in Hydrothermal Sediment.</title>
        <authorList>
            <person name="Zhou Z."/>
            <person name="Liu Y."/>
            <person name="Xu W."/>
            <person name="Pan J."/>
            <person name="Luo Z.H."/>
            <person name="Li M."/>
        </authorList>
    </citation>
    <scope>NUCLEOTIDE SEQUENCE</scope>
    <source>
        <strain evidence="2">SpSt-997</strain>
    </source>
</reference>
<feature type="chain" id="PRO_5035144806" evidence="1">
    <location>
        <begin position="27"/>
        <end position="286"/>
    </location>
</feature>